<feature type="region of interest" description="Disordered" evidence="1">
    <location>
        <begin position="1988"/>
        <end position="2124"/>
    </location>
</feature>
<comment type="caution">
    <text evidence="3">The sequence shown here is derived from an EMBL/GenBank/DDBJ whole genome shotgun (WGS) entry which is preliminary data.</text>
</comment>
<dbReference type="PROSITE" id="PS50229">
    <property type="entry name" value="WH1"/>
    <property type="match status" value="1"/>
</dbReference>
<feature type="region of interest" description="Disordered" evidence="1">
    <location>
        <begin position="1495"/>
        <end position="1519"/>
    </location>
</feature>
<feature type="compositionally biased region" description="Pro residues" evidence="1">
    <location>
        <begin position="719"/>
        <end position="732"/>
    </location>
</feature>
<dbReference type="Pfam" id="PF00568">
    <property type="entry name" value="WH1"/>
    <property type="match status" value="1"/>
</dbReference>
<keyword evidence="4" id="KW-1185">Reference proteome</keyword>
<proteinExistence type="predicted"/>
<organism evidence="3 4">
    <name type="scientific">Porites lobata</name>
    <dbReference type="NCBI Taxonomy" id="104759"/>
    <lineage>
        <taxon>Eukaryota</taxon>
        <taxon>Metazoa</taxon>
        <taxon>Cnidaria</taxon>
        <taxon>Anthozoa</taxon>
        <taxon>Hexacorallia</taxon>
        <taxon>Scleractinia</taxon>
        <taxon>Fungiina</taxon>
        <taxon>Poritidae</taxon>
        <taxon>Porites</taxon>
    </lineage>
</organism>
<evidence type="ECO:0000313" key="4">
    <source>
        <dbReference type="Proteomes" id="UP001159405"/>
    </source>
</evidence>
<feature type="compositionally biased region" description="Polar residues" evidence="1">
    <location>
        <begin position="558"/>
        <end position="567"/>
    </location>
</feature>
<sequence>MDPSGGIVQAPRRLKPPAPPPPQKVKKCDPLDVEIQDVPSIFSVSSRKGLIKPPQEQAKDPLGLAFRKLDDQIQSENGDGGRSQTKTDDENKVPLTHNGEKLLAKFYAMFYTNDGSEKEWKLEVDGFIPVCFVQVYGNANKPFRIIAVEKTKRIMEYQVTVNTTCARNSTFVKWQDGVSMFGVRFAKDDQAEQFFSTVKRMASTLAKAAQLLKQPERKAAIKQMSDPASSGNIHHTKVSLMIKLPDKQTTIMSVPGLLTMSELFETICEKENLNTAEHQLSLPRTGARKVTFDSGTAVGSLTIREVSIIRTVLSANNVGSAEVEEGSFEDLLDVEGEENKILHIFLPNGTRKSYRVSTDMTMKQLVMRVCSRERLNPRHHSLQYIDFKHEFLDMTSTVDEIEVNQIRLMDKREFRKSSGVDLESDLPSVITGEQKETSTSWQRSKSLDELSDDREPEVFSEPDGQVVDKVSPKHSTANGSVPSAARRHSSGCGSTKKPPVMPIPYASKTSSLPKKPPRDMRNGNLKTSTFSPIKKDGIISASTPDLSLLSAKSDDSLGNGNIKTSTPDVKAKRRAAPPPPPRPVAPRALFTDGKPDAPANKPGLLMKTSTPMPGTNPLSATSAADVKFKPSHKKRPAPPRPPRPVPRHHPARRGSTESKDSRSSEEDFGKKEDVRPQFKQNGNIPRTDRAALSLDLDPTIRAYREDEEGEDDLRGVPIFIPPPPPDELPPPLDECETPVGPLTDFEEDILEGSPGERFPVTVNGFVGIGKYLAPSQTQTIEKETGQSSEFQNPALWSKTEATLATVPEDDSISVVPPPPMYSETPESSSSEIRLEKEPTVVSNKRNLAFVFPDLSNKVSTPSLPDNPPPSLETEATSTSQRSEEKGRDSGLDESPENLDISPPSDSSENVPVQSWEDVDSGSNLDVVSTIPPPVDFATTRPLTPPCQFANATVAPPEKFVEEEVKGKEPEKAQPRKKLNVSEALFPWMNKPRAPINATVPLAVSLDNKGAPEDEIPQQKLQDGEKIFINQGDGEKSQASSASAVVSTTSIIASQGHQCQSEGGSSTKELSPKEEEQEVKGVREVSNIELSKALSCDGRATQKVELPESNAVKTDEVAAVSVSSIKSECSGSRNTSNPLTNTVRPEVKAKPTRRSVYKEEIKVEPAVTDTQQTAPVFYPSLEVAREEPETTVAKPEPKVVAVKPETKIKPVISVKEEVKVVNSSLVNRQRPELPFKPVKLEVQVKPEKQETEEEPVTVVKQEAGVTVEVHTTSVSHLPGEDTKSELGLYVVEIKPTVKSEKTETPNPSALIKDEKVDFEAFTPSSCNPAVNDKEKTDETEKAKVQVKPEKLESSVNPGSIVLGKEIKFEVDAPQYSGDLSIKPPQFEKVQTSSQGESLKSENAESHDVQEVIVPQLRPVLESSIKVVDKEQPVFAVSSLNEAALEANTSLPKATTTIVPIGNDDAIVESIVTPETKTTPSPHDTFKDLAERLQELDEGSVPSISNSKTSGNSKAVSAAYHEPTVPSKDHFVEDVIVPETKQVEFSVYNQFEELLKLDNEEIKAVDAGSKVKEDLPVNAIAEEQYHPNQGSSSNEAADSDLHLDLSSLQKSPEPPRPPSSSPPSVVVSPRSSVLPSPRELLSDGSTESGISLTEEPRGPASLYTNEKTEYTPVHTSHTQSARDTGAARQHPTEEKPVKAPFKLQRPLSMPAGHLSDLTGDIVQKDLRSTVQSDSRKSSTSESTGVSSSSLPSSPVESDQHGNTELVDLPKPPPFTVPPLRRYSDLAADLSFVSSAAKAAVKSREDAPEPSAPPKPGNSFLKRNSFSVEERPRSWVGPETSSKNVEKSQESVAKPSAPPKPINSALKRSSFSVEERPRSCRVLETNDKNVEKSQESVSKPSTPPKPINTALKRSSFSVEERPLSWMGPETNNKRPGMFSSAFKPVSFSVPGKPVARPVEFNAKQFNTPTALPGAPSANNHVVSINEKLQVKSSLKTSDEPQKPTLVEAEKPEGNSKSVSSLAPEVSPLSIDKTTRAHQPTSIDANNNPLSKKSEPHETKYEIAFSGSPSETQIASQDQLNKTVSGSRQSSKNVSGSSSIREQILRDASGGNKFTRPRPQSAVFGGSKFQVLSSDEKTTGMNGGNWADVKKLAALQSGSTKGVGASWVKSQANEPSNPDLPHVAPRPAPQEKTVNLKLHSREVESKPLPVNTVGGKQQQQVVADTKKHPVKTTDTTPQPVKSTAAVTPQPAVNNGSLPNVVMRTKTGPHDLTKRHSVPTYIIEGADGNQPLKVSGGGRQFNFVMQKVKTDTTAES</sequence>
<reference evidence="3 4" key="1">
    <citation type="submission" date="2022-05" db="EMBL/GenBank/DDBJ databases">
        <authorList>
            <consortium name="Genoscope - CEA"/>
            <person name="William W."/>
        </authorList>
    </citation>
    <scope>NUCLEOTIDE SEQUENCE [LARGE SCALE GENOMIC DNA]</scope>
</reference>
<feature type="compositionally biased region" description="Polar residues" evidence="1">
    <location>
        <begin position="1671"/>
        <end position="1680"/>
    </location>
</feature>
<feature type="compositionally biased region" description="Polar residues" evidence="1">
    <location>
        <begin position="1500"/>
        <end position="1513"/>
    </location>
</feature>
<feature type="region of interest" description="Disordered" evidence="1">
    <location>
        <begin position="1565"/>
        <end position="1777"/>
    </location>
</feature>
<evidence type="ECO:0000313" key="3">
    <source>
        <dbReference type="EMBL" id="CAH3145605.1"/>
    </source>
</evidence>
<feature type="region of interest" description="Disordered" evidence="1">
    <location>
        <begin position="73"/>
        <end position="94"/>
    </location>
</feature>
<feature type="compositionally biased region" description="Polar residues" evidence="1">
    <location>
        <begin position="2228"/>
        <end position="2253"/>
    </location>
</feature>
<feature type="compositionally biased region" description="Pro residues" evidence="1">
    <location>
        <begin position="1610"/>
        <end position="1619"/>
    </location>
</feature>
<feature type="compositionally biased region" description="Basic and acidic residues" evidence="1">
    <location>
        <begin position="2048"/>
        <end position="2057"/>
    </location>
</feature>
<feature type="domain" description="WH1" evidence="2">
    <location>
        <begin position="95"/>
        <end position="205"/>
    </location>
</feature>
<feature type="compositionally biased region" description="Basic and acidic residues" evidence="1">
    <location>
        <begin position="881"/>
        <end position="890"/>
    </location>
</feature>
<feature type="compositionally biased region" description="Low complexity" evidence="1">
    <location>
        <begin position="1737"/>
        <end position="1754"/>
    </location>
</feature>
<dbReference type="SUPFAM" id="SSF50729">
    <property type="entry name" value="PH domain-like"/>
    <property type="match status" value="1"/>
</dbReference>
<feature type="region of interest" description="Disordered" evidence="1">
    <location>
        <begin position="2203"/>
        <end position="2256"/>
    </location>
</feature>
<dbReference type="Proteomes" id="UP001159405">
    <property type="component" value="Unassembled WGS sequence"/>
</dbReference>
<feature type="region of interest" description="Disordered" evidence="1">
    <location>
        <begin position="1321"/>
        <end position="1349"/>
    </location>
</feature>
<dbReference type="EMBL" id="CALNXK010000076">
    <property type="protein sequence ID" value="CAH3145605.1"/>
    <property type="molecule type" value="Genomic_DNA"/>
</dbReference>
<protein>
    <recommendedName>
        <fullName evidence="2">WH1 domain-containing protein</fullName>
    </recommendedName>
</protein>
<dbReference type="InterPro" id="IPR000697">
    <property type="entry name" value="WH1/EVH1_dom"/>
</dbReference>
<feature type="compositionally biased region" description="Acidic residues" evidence="1">
    <location>
        <begin position="449"/>
        <end position="460"/>
    </location>
</feature>
<feature type="region of interest" description="Disordered" evidence="1">
    <location>
        <begin position="853"/>
        <end position="926"/>
    </location>
</feature>
<name>A0ABN8PNV4_9CNID</name>
<feature type="compositionally biased region" description="Polar residues" evidence="1">
    <location>
        <begin position="1584"/>
        <end position="1594"/>
    </location>
</feature>
<feature type="region of interest" description="Disordered" evidence="1">
    <location>
        <begin position="800"/>
        <end position="839"/>
    </location>
</feature>
<feature type="compositionally biased region" description="Basic and acidic residues" evidence="1">
    <location>
        <begin position="1330"/>
        <end position="1349"/>
    </location>
</feature>
<feature type="region of interest" description="Disordered" evidence="1">
    <location>
        <begin position="1123"/>
        <end position="1152"/>
    </location>
</feature>
<feature type="region of interest" description="Disordered" evidence="1">
    <location>
        <begin position="1053"/>
        <end position="1083"/>
    </location>
</feature>
<evidence type="ECO:0000256" key="1">
    <source>
        <dbReference type="SAM" id="MobiDB-lite"/>
    </source>
</evidence>
<accession>A0ABN8PNV4</accession>
<feature type="region of interest" description="Disordered" evidence="1">
    <location>
        <begin position="1"/>
        <end position="30"/>
    </location>
</feature>
<evidence type="ECO:0000259" key="2">
    <source>
        <dbReference type="PROSITE" id="PS50229"/>
    </source>
</evidence>
<feature type="region of interest" description="Disordered" evidence="1">
    <location>
        <begin position="1792"/>
        <end position="1906"/>
    </location>
</feature>
<feature type="compositionally biased region" description="Polar residues" evidence="1">
    <location>
        <begin position="1123"/>
        <end position="1142"/>
    </location>
</feature>
<dbReference type="Gene3D" id="3.10.20.90">
    <property type="entry name" value="Phosphatidylinositol 3-kinase Catalytic Subunit, Chain A, domain 1"/>
    <property type="match status" value="2"/>
</dbReference>
<feature type="compositionally biased region" description="Basic and acidic residues" evidence="1">
    <location>
        <begin position="1069"/>
        <end position="1082"/>
    </location>
</feature>
<feature type="region of interest" description="Disordered" evidence="1">
    <location>
        <begin position="1378"/>
        <end position="1405"/>
    </location>
</feature>
<feature type="compositionally biased region" description="Basic and acidic residues" evidence="1">
    <location>
        <begin position="1881"/>
        <end position="1891"/>
    </location>
</feature>
<feature type="region of interest" description="Disordered" evidence="1">
    <location>
        <begin position="425"/>
        <end position="756"/>
    </location>
</feature>
<feature type="compositionally biased region" description="Polar residues" evidence="1">
    <location>
        <begin position="2063"/>
        <end position="2097"/>
    </location>
</feature>
<feature type="compositionally biased region" description="Low complexity" evidence="1">
    <location>
        <begin position="1620"/>
        <end position="1637"/>
    </location>
</feature>
<feature type="compositionally biased region" description="Polar residues" evidence="1">
    <location>
        <begin position="1054"/>
        <end position="1068"/>
    </location>
</feature>
<feature type="compositionally biased region" description="Polar residues" evidence="1">
    <location>
        <begin position="2033"/>
        <end position="2047"/>
    </location>
</feature>
<feature type="compositionally biased region" description="Polar residues" evidence="1">
    <location>
        <begin position="903"/>
        <end position="912"/>
    </location>
</feature>
<feature type="compositionally biased region" description="Basic and acidic residues" evidence="1">
    <location>
        <begin position="85"/>
        <end position="94"/>
    </location>
</feature>
<feature type="compositionally biased region" description="Basic and acidic residues" evidence="1">
    <location>
        <begin position="654"/>
        <end position="676"/>
    </location>
</feature>
<feature type="compositionally biased region" description="Basic and acidic residues" evidence="1">
    <location>
        <begin position="1993"/>
        <end position="2010"/>
    </location>
</feature>
<feature type="region of interest" description="Disordered" evidence="1">
    <location>
        <begin position="2153"/>
        <end position="2185"/>
    </location>
</feature>
<feature type="compositionally biased region" description="Polar residues" evidence="1">
    <location>
        <begin position="1387"/>
        <end position="1396"/>
    </location>
</feature>
<feature type="compositionally biased region" description="Polar residues" evidence="1">
    <location>
        <begin position="607"/>
        <end position="622"/>
    </location>
</feature>
<feature type="compositionally biased region" description="Basic and acidic residues" evidence="1">
    <location>
        <begin position="1720"/>
        <end position="1736"/>
    </location>
</feature>
<gene>
    <name evidence="3" type="ORF">PLOB_00044603</name>
</gene>
<dbReference type="InterPro" id="IPR011993">
    <property type="entry name" value="PH-like_dom_sf"/>
</dbReference>
<dbReference type="Gene3D" id="2.30.29.30">
    <property type="entry name" value="Pleckstrin-homology domain (PH domain)/Phosphotyrosine-binding domain (PTB)"/>
    <property type="match status" value="1"/>
</dbReference>